<dbReference type="EMBL" id="LSSL01000409">
    <property type="protein sequence ID" value="OLY84666.1"/>
    <property type="molecule type" value="Genomic_DNA"/>
</dbReference>
<feature type="compositionally biased region" description="Low complexity" evidence="1">
    <location>
        <begin position="34"/>
        <end position="50"/>
    </location>
</feature>
<proteinExistence type="predicted"/>
<reference evidence="2 3" key="1">
    <citation type="journal article" date="2016" name="Mol. Biol. Evol.">
        <title>Genome-Wide Survey of Gut Fungi (Harpellales) Reveals the First Horizontally Transferred Ubiquitin Gene from a Mosquito Host.</title>
        <authorList>
            <person name="Wang Y."/>
            <person name="White M.M."/>
            <person name="Kvist S."/>
            <person name="Moncalvo J.M."/>
        </authorList>
    </citation>
    <scope>NUCLEOTIDE SEQUENCE [LARGE SCALE GENOMIC DNA]</scope>
    <source>
        <strain evidence="2 3">ALG-7-W6</strain>
    </source>
</reference>
<feature type="region of interest" description="Disordered" evidence="1">
    <location>
        <begin position="1"/>
        <end position="85"/>
    </location>
</feature>
<dbReference type="Proteomes" id="UP000187455">
    <property type="component" value="Unassembled WGS sequence"/>
</dbReference>
<comment type="caution">
    <text evidence="2">The sequence shown here is derived from an EMBL/GenBank/DDBJ whole genome shotgun (WGS) entry which is preliminary data.</text>
</comment>
<dbReference type="OrthoDB" id="5639603at2759"/>
<dbReference type="AlphaFoldDB" id="A0A1R0H6C2"/>
<accession>A0A1R0H6C2</accession>
<sequence length="641" mass="73103">MLKAITRAFSNSTDQESKKKNLKCPPDNVDSENLDYSSKLYYSKNSSPKPHSNTLKSFKKDSKSLRESKSLSSRPRSKKNHKMPSLFNLEFSSQISGNKAYANDYKAPSYNIKPRPELPPQNFDTFNNFPHFDDNWVYLPSRNPPSFNSKTDLKTAYRLDNHPKLFPVSSDAIDLNSNKYINIDAPKIKDPERRVDYHSLSKKGSYNDPKVTNLSFNPNSSGHAKLTSKNNTFIEKKKIPIDPVPDHQAANPVSTPPPDTKKVFYSINKNIFGTKKPNIKSLVPEIKSKPKPEIKNDQTVEIKAYSTIDINHTLLDSKNVNNHKYRRVINYISEQRHYTLPDPLNFAIELNSLYKNGHNNQFTILPVYNRSTPRDQDEISTQIKFELETALAIRDLEHLKYGNDGHHLKLNNLPSLIHTELPHPKIEPSFESSKSLPAASLKNLKCGSILPPNINSYFDDELPLSMLISSKNSNLNHPASKILPINESSKRLLTPPCKNSHKDDQKLASLSKPAMTIELNRNIIFEDINYVDSLLDCAITNNIFLENRNGPSSSNSPVLNDSFTKVPNYNDSFEVLTHLNKQYISYQNLPASENEHPNRLINKDNNPFRSNVIPKLDHFRQFDYPPAGQPMSNLSFKYDNR</sequence>
<organism evidence="2 3">
    <name type="scientific">Smittium mucronatum</name>
    <dbReference type="NCBI Taxonomy" id="133383"/>
    <lineage>
        <taxon>Eukaryota</taxon>
        <taxon>Fungi</taxon>
        <taxon>Fungi incertae sedis</taxon>
        <taxon>Zoopagomycota</taxon>
        <taxon>Kickxellomycotina</taxon>
        <taxon>Harpellomycetes</taxon>
        <taxon>Harpellales</taxon>
        <taxon>Legeriomycetaceae</taxon>
        <taxon>Smittium</taxon>
    </lineage>
</organism>
<feature type="compositionally biased region" description="Basic and acidic residues" evidence="1">
    <location>
        <begin position="58"/>
        <end position="69"/>
    </location>
</feature>
<protein>
    <submittedName>
        <fullName evidence="2">Uncharacterized protein</fullName>
    </submittedName>
</protein>
<name>A0A1R0H6C2_9FUNG</name>
<gene>
    <name evidence="2" type="ORF">AYI68_g1163</name>
</gene>
<evidence type="ECO:0000313" key="3">
    <source>
        <dbReference type="Proteomes" id="UP000187455"/>
    </source>
</evidence>
<evidence type="ECO:0000256" key="1">
    <source>
        <dbReference type="SAM" id="MobiDB-lite"/>
    </source>
</evidence>
<evidence type="ECO:0000313" key="2">
    <source>
        <dbReference type="EMBL" id="OLY84666.1"/>
    </source>
</evidence>
<keyword evidence="3" id="KW-1185">Reference proteome</keyword>